<evidence type="ECO:0000313" key="3">
    <source>
        <dbReference type="Proteomes" id="UP000188268"/>
    </source>
</evidence>
<evidence type="ECO:0000313" key="2">
    <source>
        <dbReference type="EMBL" id="OMO97367.1"/>
    </source>
</evidence>
<proteinExistence type="predicted"/>
<gene>
    <name evidence="2" type="ORF">CCACVL1_04577</name>
</gene>
<dbReference type="Gramene" id="OMO97367">
    <property type="protein sequence ID" value="OMO97367"/>
    <property type="gene ID" value="CCACVL1_04577"/>
</dbReference>
<organism evidence="2 3">
    <name type="scientific">Corchorus capsularis</name>
    <name type="common">Jute</name>
    <dbReference type="NCBI Taxonomy" id="210143"/>
    <lineage>
        <taxon>Eukaryota</taxon>
        <taxon>Viridiplantae</taxon>
        <taxon>Streptophyta</taxon>
        <taxon>Embryophyta</taxon>
        <taxon>Tracheophyta</taxon>
        <taxon>Spermatophyta</taxon>
        <taxon>Magnoliopsida</taxon>
        <taxon>eudicotyledons</taxon>
        <taxon>Gunneridae</taxon>
        <taxon>Pentapetalae</taxon>
        <taxon>rosids</taxon>
        <taxon>malvids</taxon>
        <taxon>Malvales</taxon>
        <taxon>Malvaceae</taxon>
        <taxon>Grewioideae</taxon>
        <taxon>Apeibeae</taxon>
        <taxon>Corchorus</taxon>
    </lineage>
</organism>
<dbReference type="Proteomes" id="UP000188268">
    <property type="component" value="Unassembled WGS sequence"/>
</dbReference>
<sequence>MASSSSKASAPIALFLAFNLVFCTFVTSQIPPIPSFPGQVCAFIPAVQSIFNGNFTQRFRRCCNFLLTQSTGSPLNGLLCEIIQYVNTTLDEGAVTNATAAAANLGRVCRLTTTNLTCT</sequence>
<dbReference type="AlphaFoldDB" id="A0A1R3JRP8"/>
<protein>
    <recommendedName>
        <fullName evidence="4">Pectinesterase inhibitor</fullName>
    </recommendedName>
</protein>
<comment type="caution">
    <text evidence="2">The sequence shown here is derived from an EMBL/GenBank/DDBJ whole genome shotgun (WGS) entry which is preliminary data.</text>
</comment>
<name>A0A1R3JRP8_COCAP</name>
<evidence type="ECO:0000256" key="1">
    <source>
        <dbReference type="SAM" id="SignalP"/>
    </source>
</evidence>
<feature type="chain" id="PRO_5012842424" description="Pectinesterase inhibitor" evidence="1">
    <location>
        <begin position="29"/>
        <end position="119"/>
    </location>
</feature>
<keyword evidence="1" id="KW-0732">Signal</keyword>
<keyword evidence="3" id="KW-1185">Reference proteome</keyword>
<accession>A0A1R3JRP8</accession>
<evidence type="ECO:0008006" key="4">
    <source>
        <dbReference type="Google" id="ProtNLM"/>
    </source>
</evidence>
<dbReference type="EMBL" id="AWWV01007224">
    <property type="protein sequence ID" value="OMO97367.1"/>
    <property type="molecule type" value="Genomic_DNA"/>
</dbReference>
<feature type="signal peptide" evidence="1">
    <location>
        <begin position="1"/>
        <end position="28"/>
    </location>
</feature>
<reference evidence="2 3" key="1">
    <citation type="submission" date="2013-09" db="EMBL/GenBank/DDBJ databases">
        <title>Corchorus capsularis genome sequencing.</title>
        <authorList>
            <person name="Alam M."/>
            <person name="Haque M.S."/>
            <person name="Islam M.S."/>
            <person name="Emdad E.M."/>
            <person name="Islam M.M."/>
            <person name="Ahmed B."/>
            <person name="Halim A."/>
            <person name="Hossen Q.M.M."/>
            <person name="Hossain M.Z."/>
            <person name="Ahmed R."/>
            <person name="Khan M.M."/>
            <person name="Islam R."/>
            <person name="Rashid M.M."/>
            <person name="Khan S.A."/>
            <person name="Rahman M.S."/>
            <person name="Alam M."/>
        </authorList>
    </citation>
    <scope>NUCLEOTIDE SEQUENCE [LARGE SCALE GENOMIC DNA]</scope>
    <source>
        <strain evidence="3">cv. CVL-1</strain>
        <tissue evidence="2">Whole seedling</tissue>
    </source>
</reference>